<feature type="transmembrane region" description="Helical" evidence="1">
    <location>
        <begin position="6"/>
        <end position="23"/>
    </location>
</feature>
<evidence type="ECO:0008006" key="4">
    <source>
        <dbReference type="Google" id="ProtNLM"/>
    </source>
</evidence>
<keyword evidence="1" id="KW-0812">Transmembrane</keyword>
<keyword evidence="1" id="KW-1133">Transmembrane helix</keyword>
<sequence>MLDSLIVIGMHMVCIYVCAWLPVCHLQSPTEYRWPPWMAYEEPCIFHVPSHGISLYFCRFCRKRRILFSGFCSRNLSLLPLDEITDTHIV</sequence>
<dbReference type="AlphaFoldDB" id="A0AAV5LAJ5"/>
<dbReference type="Proteomes" id="UP001054252">
    <property type="component" value="Unassembled WGS sequence"/>
</dbReference>
<comment type="caution">
    <text evidence="2">The sequence shown here is derived from an EMBL/GenBank/DDBJ whole genome shotgun (WGS) entry which is preliminary data.</text>
</comment>
<dbReference type="EMBL" id="BPVZ01000104">
    <property type="protein sequence ID" value="GKV34124.1"/>
    <property type="molecule type" value="Genomic_DNA"/>
</dbReference>
<evidence type="ECO:0000313" key="2">
    <source>
        <dbReference type="EMBL" id="GKV34124.1"/>
    </source>
</evidence>
<keyword evidence="3" id="KW-1185">Reference proteome</keyword>
<protein>
    <recommendedName>
        <fullName evidence="4">Secreted protein</fullName>
    </recommendedName>
</protein>
<evidence type="ECO:0000256" key="1">
    <source>
        <dbReference type="SAM" id="Phobius"/>
    </source>
</evidence>
<reference evidence="2 3" key="1">
    <citation type="journal article" date="2021" name="Commun. Biol.">
        <title>The genome of Shorea leprosula (Dipterocarpaceae) highlights the ecological relevance of drought in aseasonal tropical rainforests.</title>
        <authorList>
            <person name="Ng K.K.S."/>
            <person name="Kobayashi M.J."/>
            <person name="Fawcett J.A."/>
            <person name="Hatakeyama M."/>
            <person name="Paape T."/>
            <person name="Ng C.H."/>
            <person name="Ang C.C."/>
            <person name="Tnah L.H."/>
            <person name="Lee C.T."/>
            <person name="Nishiyama T."/>
            <person name="Sese J."/>
            <person name="O'Brien M.J."/>
            <person name="Copetti D."/>
            <person name="Mohd Noor M.I."/>
            <person name="Ong R.C."/>
            <person name="Putra M."/>
            <person name="Sireger I.Z."/>
            <person name="Indrioko S."/>
            <person name="Kosugi Y."/>
            <person name="Izuno A."/>
            <person name="Isagi Y."/>
            <person name="Lee S.L."/>
            <person name="Shimizu K.K."/>
        </authorList>
    </citation>
    <scope>NUCLEOTIDE SEQUENCE [LARGE SCALE GENOMIC DNA]</scope>
    <source>
        <strain evidence="2">214</strain>
    </source>
</reference>
<accession>A0AAV5LAJ5</accession>
<evidence type="ECO:0000313" key="3">
    <source>
        <dbReference type="Proteomes" id="UP001054252"/>
    </source>
</evidence>
<organism evidence="2 3">
    <name type="scientific">Rubroshorea leprosula</name>
    <dbReference type="NCBI Taxonomy" id="152421"/>
    <lineage>
        <taxon>Eukaryota</taxon>
        <taxon>Viridiplantae</taxon>
        <taxon>Streptophyta</taxon>
        <taxon>Embryophyta</taxon>
        <taxon>Tracheophyta</taxon>
        <taxon>Spermatophyta</taxon>
        <taxon>Magnoliopsida</taxon>
        <taxon>eudicotyledons</taxon>
        <taxon>Gunneridae</taxon>
        <taxon>Pentapetalae</taxon>
        <taxon>rosids</taxon>
        <taxon>malvids</taxon>
        <taxon>Malvales</taxon>
        <taxon>Dipterocarpaceae</taxon>
        <taxon>Rubroshorea</taxon>
    </lineage>
</organism>
<keyword evidence="1" id="KW-0472">Membrane</keyword>
<name>A0AAV5LAJ5_9ROSI</name>
<gene>
    <name evidence="2" type="ORF">SLEP1_g42537</name>
</gene>
<proteinExistence type="predicted"/>